<sequence length="100" mass="10677">MQLSTRVEDYAPYCVKVKSVSGAIPLCRLHEHVTRNLGMGNKHESALRVRARLTGAAADGAGPCPGRGYGLPKVFPFSTAELNLKLPPLAMCGLDDANDL</sequence>
<evidence type="ECO:0000313" key="2">
    <source>
        <dbReference type="Proteomes" id="UP000299102"/>
    </source>
</evidence>
<keyword evidence="2" id="KW-1185">Reference proteome</keyword>
<proteinExistence type="predicted"/>
<dbReference type="Proteomes" id="UP000299102">
    <property type="component" value="Unassembled WGS sequence"/>
</dbReference>
<evidence type="ECO:0000313" key="1">
    <source>
        <dbReference type="EMBL" id="GBP53352.1"/>
    </source>
</evidence>
<protein>
    <submittedName>
        <fullName evidence="1">Uncharacterized protein</fullName>
    </submittedName>
</protein>
<reference evidence="1 2" key="1">
    <citation type="journal article" date="2019" name="Commun. Biol.">
        <title>The bagworm genome reveals a unique fibroin gene that provides high tensile strength.</title>
        <authorList>
            <person name="Kono N."/>
            <person name="Nakamura H."/>
            <person name="Ohtoshi R."/>
            <person name="Tomita M."/>
            <person name="Numata K."/>
            <person name="Arakawa K."/>
        </authorList>
    </citation>
    <scope>NUCLEOTIDE SEQUENCE [LARGE SCALE GENOMIC DNA]</scope>
</reference>
<comment type="caution">
    <text evidence="1">The sequence shown here is derived from an EMBL/GenBank/DDBJ whole genome shotgun (WGS) entry which is preliminary data.</text>
</comment>
<organism evidence="1 2">
    <name type="scientific">Eumeta variegata</name>
    <name type="common">Bagworm moth</name>
    <name type="synonym">Eumeta japonica</name>
    <dbReference type="NCBI Taxonomy" id="151549"/>
    <lineage>
        <taxon>Eukaryota</taxon>
        <taxon>Metazoa</taxon>
        <taxon>Ecdysozoa</taxon>
        <taxon>Arthropoda</taxon>
        <taxon>Hexapoda</taxon>
        <taxon>Insecta</taxon>
        <taxon>Pterygota</taxon>
        <taxon>Neoptera</taxon>
        <taxon>Endopterygota</taxon>
        <taxon>Lepidoptera</taxon>
        <taxon>Glossata</taxon>
        <taxon>Ditrysia</taxon>
        <taxon>Tineoidea</taxon>
        <taxon>Psychidae</taxon>
        <taxon>Oiketicinae</taxon>
        <taxon>Eumeta</taxon>
    </lineage>
</organism>
<accession>A0A4C1WS22</accession>
<name>A0A4C1WS22_EUMVA</name>
<dbReference type="AlphaFoldDB" id="A0A4C1WS22"/>
<gene>
    <name evidence="1" type="ORF">EVAR_41189_1</name>
</gene>
<dbReference type="EMBL" id="BGZK01000622">
    <property type="protein sequence ID" value="GBP53352.1"/>
    <property type="molecule type" value="Genomic_DNA"/>
</dbReference>